<protein>
    <recommendedName>
        <fullName evidence="10">Replication factor A protein 2</fullName>
    </recommendedName>
</protein>
<dbReference type="Gene3D" id="2.40.50.140">
    <property type="entry name" value="Nucleic acid-binding proteins"/>
    <property type="match status" value="1"/>
</dbReference>
<dbReference type="OMA" id="SFGNKRY"/>
<dbReference type="InterPro" id="IPR040260">
    <property type="entry name" value="RFA2-like"/>
</dbReference>
<evidence type="ECO:0000256" key="8">
    <source>
        <dbReference type="ARBA" id="ARBA00023204"/>
    </source>
</evidence>
<evidence type="ECO:0000313" key="13">
    <source>
        <dbReference type="Ensembl" id="ENSPMAP00000009681.1"/>
    </source>
</evidence>
<dbReference type="Gene3D" id="1.10.10.10">
    <property type="entry name" value="Winged helix-like DNA-binding domain superfamily/Winged helix DNA-binding domain"/>
    <property type="match status" value="1"/>
</dbReference>
<dbReference type="FunFam" id="2.40.50.140:FF:000149">
    <property type="entry name" value="Replication protein A 32 kDa subunit"/>
    <property type="match status" value="1"/>
</dbReference>
<evidence type="ECO:0000256" key="5">
    <source>
        <dbReference type="ARBA" id="ARBA00022763"/>
    </source>
</evidence>
<keyword evidence="14" id="KW-1185">Reference proteome</keyword>
<dbReference type="CTD" id="6118"/>
<keyword evidence="7" id="KW-0233">DNA recombination</keyword>
<dbReference type="AlphaFoldDB" id="S4RWU1"/>
<evidence type="ECO:0000256" key="10">
    <source>
        <dbReference type="ARBA" id="ARBA00043137"/>
    </source>
</evidence>
<dbReference type="GO" id="GO:0006289">
    <property type="term" value="P:nucleotide-excision repair"/>
    <property type="evidence" value="ECO:0007669"/>
    <property type="project" value="TreeGrafter"/>
</dbReference>
<dbReference type="FunFam" id="1.10.10.10:FF:000168">
    <property type="entry name" value="Replication protein A 32 kDa subunit"/>
    <property type="match status" value="1"/>
</dbReference>
<dbReference type="InterPro" id="IPR014892">
    <property type="entry name" value="RPA_C"/>
</dbReference>
<comment type="subcellular location">
    <subcellularLocation>
        <location evidence="1">Nucleus</location>
        <location evidence="1">PML body</location>
    </subcellularLocation>
</comment>
<dbReference type="Pfam" id="PF08784">
    <property type="entry name" value="RPA_C"/>
    <property type="match status" value="1"/>
</dbReference>
<keyword evidence="3" id="KW-0597">Phosphoprotein</keyword>
<evidence type="ECO:0000259" key="12">
    <source>
        <dbReference type="Pfam" id="PF08784"/>
    </source>
</evidence>
<dbReference type="OrthoDB" id="25571at2759"/>
<dbReference type="PANTHER" id="PTHR13989">
    <property type="entry name" value="REPLICATION PROTEIN A-RELATED"/>
    <property type="match status" value="1"/>
</dbReference>
<gene>
    <name evidence="13 15" type="primary">RPA2</name>
</gene>
<dbReference type="InterPro" id="IPR012340">
    <property type="entry name" value="NA-bd_OB-fold"/>
</dbReference>
<evidence type="ECO:0000256" key="3">
    <source>
        <dbReference type="ARBA" id="ARBA00022553"/>
    </source>
</evidence>
<dbReference type="InterPro" id="IPR014646">
    <property type="entry name" value="Rfa2/RPA32"/>
</dbReference>
<dbReference type="KEGG" id="pmrn:116953025"/>
<evidence type="ECO:0000256" key="6">
    <source>
        <dbReference type="ARBA" id="ARBA00023125"/>
    </source>
</evidence>
<organism evidence="13">
    <name type="scientific">Petromyzon marinus</name>
    <name type="common">Sea lamprey</name>
    <dbReference type="NCBI Taxonomy" id="7757"/>
    <lineage>
        <taxon>Eukaryota</taxon>
        <taxon>Metazoa</taxon>
        <taxon>Chordata</taxon>
        <taxon>Craniata</taxon>
        <taxon>Vertebrata</taxon>
        <taxon>Cyclostomata</taxon>
        <taxon>Hyperoartia</taxon>
        <taxon>Petromyzontiformes</taxon>
        <taxon>Petromyzontidae</taxon>
        <taxon>Petromyzon</taxon>
    </lineage>
</organism>
<feature type="region of interest" description="Disordered" evidence="11">
    <location>
        <begin position="1"/>
        <end position="41"/>
    </location>
</feature>
<name>S4RWU1_PETMA</name>
<feature type="compositionally biased region" description="Gly residues" evidence="11">
    <location>
        <begin position="15"/>
        <end position="31"/>
    </location>
</feature>
<evidence type="ECO:0000256" key="9">
    <source>
        <dbReference type="ARBA" id="ARBA00023242"/>
    </source>
</evidence>
<dbReference type="InterPro" id="IPR036388">
    <property type="entry name" value="WH-like_DNA-bd_sf"/>
</dbReference>
<sequence>MWNDQGYDGGFAESGRGGGGGYMQSQGGFGTPGSTQNNERTRRPRVQHLIPCTGAQLMAAQQNDDMFCLGDIDLNQVTMVGLVRQAEKSPTNILYKVDDMTCDPLDVRQWVDADEETNENNVVPPGTYVRVIGHLRSFQNKKSLVAFKILPLEDMNELTCHILEVVHSHMALGKPPVPAAASIAVTTSMPLNTSLKQSAAGTLRADNGLAQHQTKVLTVIRSCHSSEGMSMQELKSRIPGMNPGLLKQTIDFLSNEGHIYSTIDDDHFRSTEVD</sequence>
<dbReference type="Proteomes" id="UP001318040">
    <property type="component" value="Chromosome 3"/>
</dbReference>
<keyword evidence="6" id="KW-0238">DNA-binding</keyword>
<dbReference type="GO" id="GO:0035861">
    <property type="term" value="C:site of double-strand break"/>
    <property type="evidence" value="ECO:0007669"/>
    <property type="project" value="TreeGrafter"/>
</dbReference>
<dbReference type="GO" id="GO:0005662">
    <property type="term" value="C:DNA replication factor A complex"/>
    <property type="evidence" value="ECO:0007669"/>
    <property type="project" value="TreeGrafter"/>
</dbReference>
<dbReference type="GO" id="GO:0000724">
    <property type="term" value="P:double-strand break repair via homologous recombination"/>
    <property type="evidence" value="ECO:0007669"/>
    <property type="project" value="TreeGrafter"/>
</dbReference>
<comment type="similarity">
    <text evidence="2">Belongs to the replication factor A protein 2 family.</text>
</comment>
<dbReference type="SUPFAM" id="SSF50249">
    <property type="entry name" value="Nucleic acid-binding proteins"/>
    <property type="match status" value="1"/>
</dbReference>
<dbReference type="PANTHER" id="PTHR13989:SF16">
    <property type="entry name" value="REPLICATION PROTEIN A2"/>
    <property type="match status" value="1"/>
</dbReference>
<dbReference type="GO" id="GO:0003697">
    <property type="term" value="F:single-stranded DNA binding"/>
    <property type="evidence" value="ECO:0007669"/>
    <property type="project" value="TreeGrafter"/>
</dbReference>
<evidence type="ECO:0000256" key="11">
    <source>
        <dbReference type="SAM" id="MobiDB-lite"/>
    </source>
</evidence>
<dbReference type="GO" id="GO:0000781">
    <property type="term" value="C:chromosome, telomeric region"/>
    <property type="evidence" value="ECO:0007669"/>
    <property type="project" value="TreeGrafter"/>
</dbReference>
<dbReference type="STRING" id="7757.ENSPMAP00000009681"/>
<dbReference type="HOGENOM" id="CLU_051033_1_0_1"/>
<reference evidence="13" key="2">
    <citation type="submission" date="2025-05" db="UniProtKB">
        <authorList>
            <consortium name="Ensembl"/>
        </authorList>
    </citation>
    <scope>IDENTIFICATION</scope>
</reference>
<dbReference type="PIRSF" id="PIRSF036949">
    <property type="entry name" value="RPA32"/>
    <property type="match status" value="1"/>
</dbReference>
<dbReference type="SUPFAM" id="SSF46785">
    <property type="entry name" value="Winged helix' DNA-binding domain"/>
    <property type="match status" value="1"/>
</dbReference>
<dbReference type="GeneID" id="116953025"/>
<keyword evidence="5" id="KW-0227">DNA damage</keyword>
<dbReference type="GO" id="GO:0006260">
    <property type="term" value="P:DNA replication"/>
    <property type="evidence" value="ECO:0007669"/>
    <property type="project" value="UniProtKB-KW"/>
</dbReference>
<evidence type="ECO:0000256" key="4">
    <source>
        <dbReference type="ARBA" id="ARBA00022705"/>
    </source>
</evidence>
<keyword evidence="4" id="KW-0235">DNA replication</keyword>
<dbReference type="Ensembl" id="ENSPMAT00000009722.1">
    <property type="protein sequence ID" value="ENSPMAP00000009681.1"/>
    <property type="gene ID" value="ENSPMAG00000008772.1"/>
</dbReference>
<keyword evidence="9" id="KW-0539">Nucleus</keyword>
<evidence type="ECO:0000313" key="14">
    <source>
        <dbReference type="Proteomes" id="UP001318040"/>
    </source>
</evidence>
<reference evidence="15" key="1">
    <citation type="submission" date="2025-04" db="UniProtKB">
        <authorList>
            <consortium name="RefSeq"/>
        </authorList>
    </citation>
    <scope>IDENTIFICATION</scope>
    <source>
        <tissue evidence="15">Sperm</tissue>
    </source>
</reference>
<evidence type="ECO:0000256" key="7">
    <source>
        <dbReference type="ARBA" id="ARBA00023172"/>
    </source>
</evidence>
<dbReference type="InterPro" id="IPR036390">
    <property type="entry name" value="WH_DNA-bd_sf"/>
</dbReference>
<proteinExistence type="inferred from homology"/>
<dbReference type="GeneTree" id="ENSGT00390000010045"/>
<dbReference type="GO" id="GO:0016605">
    <property type="term" value="C:PML body"/>
    <property type="evidence" value="ECO:0007669"/>
    <property type="project" value="UniProtKB-SubCell"/>
</dbReference>
<evidence type="ECO:0000256" key="2">
    <source>
        <dbReference type="ARBA" id="ARBA00007815"/>
    </source>
</evidence>
<evidence type="ECO:0000313" key="15">
    <source>
        <dbReference type="RefSeq" id="XP_032828734.1"/>
    </source>
</evidence>
<evidence type="ECO:0000256" key="1">
    <source>
        <dbReference type="ARBA" id="ARBA00004322"/>
    </source>
</evidence>
<keyword evidence="8" id="KW-0234">DNA repair</keyword>
<accession>S4RWU1</accession>
<dbReference type="CDD" id="cd04478">
    <property type="entry name" value="RPA2_DBD_D"/>
    <property type="match status" value="1"/>
</dbReference>
<dbReference type="RefSeq" id="XP_032828734.1">
    <property type="nucleotide sequence ID" value="XM_032972843.1"/>
</dbReference>
<feature type="domain" description="Replication protein A C-terminal" evidence="12">
    <location>
        <begin position="188"/>
        <end position="266"/>
    </location>
</feature>